<evidence type="ECO:0000313" key="2">
    <source>
        <dbReference type="Proteomes" id="UP000220629"/>
    </source>
</evidence>
<sequence>MDTYKGREIVIATGYDARSDKWPVHIYIDGERVPGQWLCDRIDEAFDAGFRVAEAEIDQQQ</sequence>
<name>A0A2A7S1G9_BURGA</name>
<dbReference type="RefSeq" id="WP_017918075.1">
    <property type="nucleotide sequence ID" value="NZ_CADEWA010000040.1"/>
</dbReference>
<protein>
    <submittedName>
        <fullName evidence="1">Uncharacterized protein</fullName>
    </submittedName>
</protein>
<gene>
    <name evidence="1" type="ORF">CRM94_22215</name>
</gene>
<proteinExistence type="predicted"/>
<reference evidence="2" key="1">
    <citation type="submission" date="2017-09" db="EMBL/GenBank/DDBJ databases">
        <title>FDA dAtabase for Regulatory Grade micrObial Sequences (FDA-ARGOS): Supporting development and validation of Infectious Disease Dx tests.</title>
        <authorList>
            <person name="Minogue T."/>
            <person name="Wolcott M."/>
            <person name="Wasieloski L."/>
            <person name="Aguilar W."/>
            <person name="Moore D."/>
            <person name="Tallon L."/>
            <person name="Sadzewicz L."/>
            <person name="Ott S."/>
            <person name="Zhao X."/>
            <person name="Nagaraj S."/>
            <person name="Vavikolanu K."/>
            <person name="Aluvathingal J."/>
            <person name="Nadendla S."/>
            <person name="Sichtig H."/>
        </authorList>
    </citation>
    <scope>NUCLEOTIDE SEQUENCE [LARGE SCALE GENOMIC DNA]</scope>
    <source>
        <strain evidence="2">FDAARGOS_390</strain>
    </source>
</reference>
<dbReference type="AlphaFoldDB" id="A0A2A7S1G9"/>
<evidence type="ECO:0000313" key="1">
    <source>
        <dbReference type="EMBL" id="PEH37269.1"/>
    </source>
</evidence>
<dbReference type="EMBL" id="PDDY01000004">
    <property type="protein sequence ID" value="PEH37269.1"/>
    <property type="molecule type" value="Genomic_DNA"/>
</dbReference>
<comment type="caution">
    <text evidence="1">The sequence shown here is derived from an EMBL/GenBank/DDBJ whole genome shotgun (WGS) entry which is preliminary data.</text>
</comment>
<dbReference type="Proteomes" id="UP000220629">
    <property type="component" value="Unassembled WGS sequence"/>
</dbReference>
<organism evidence="1 2">
    <name type="scientific">Burkholderia gladioli</name>
    <name type="common">Pseudomonas marginata</name>
    <name type="synonym">Phytomonas marginata</name>
    <dbReference type="NCBI Taxonomy" id="28095"/>
    <lineage>
        <taxon>Bacteria</taxon>
        <taxon>Pseudomonadati</taxon>
        <taxon>Pseudomonadota</taxon>
        <taxon>Betaproteobacteria</taxon>
        <taxon>Burkholderiales</taxon>
        <taxon>Burkholderiaceae</taxon>
        <taxon>Burkholderia</taxon>
    </lineage>
</organism>
<accession>A0A2A7S1G9</accession>